<evidence type="ECO:0000313" key="3">
    <source>
        <dbReference type="Proteomes" id="UP000245728"/>
    </source>
</evidence>
<evidence type="ECO:0000256" key="1">
    <source>
        <dbReference type="SAM" id="Phobius"/>
    </source>
</evidence>
<dbReference type="Proteomes" id="UP000245728">
    <property type="component" value="Chromosome"/>
</dbReference>
<keyword evidence="1" id="KW-0472">Membrane</keyword>
<organism evidence="2 3">
    <name type="scientific">Saliniradius amylolyticus</name>
    <dbReference type="NCBI Taxonomy" id="2183582"/>
    <lineage>
        <taxon>Bacteria</taxon>
        <taxon>Pseudomonadati</taxon>
        <taxon>Pseudomonadota</taxon>
        <taxon>Gammaproteobacteria</taxon>
        <taxon>Alteromonadales</taxon>
        <taxon>Alteromonadaceae</taxon>
        <taxon>Saliniradius</taxon>
    </lineage>
</organism>
<gene>
    <name evidence="2" type="ORF">HMF8227_01925</name>
</gene>
<proteinExistence type="predicted"/>
<evidence type="ECO:0008006" key="4">
    <source>
        <dbReference type="Google" id="ProtNLM"/>
    </source>
</evidence>
<evidence type="ECO:0000313" key="2">
    <source>
        <dbReference type="EMBL" id="AWL12395.1"/>
    </source>
</evidence>
<sequence>MQASMPELRDIHLPEPVSFWPPAPGWWLLALLAFALLTFAVLAIRRWRRRRQAQRQAKALLAQIDWQGDQWPRELNSLLKRAAMAYFPLNDVASLHSGQWREFLCQGLADKQREAFLEDYARLQTQLYQPQTDPLSPEPYRRWAELWLKQALPPKGGDYV</sequence>
<dbReference type="KEGG" id="salh:HMF8227_01925"/>
<dbReference type="EMBL" id="CP029347">
    <property type="protein sequence ID" value="AWL12395.1"/>
    <property type="molecule type" value="Genomic_DNA"/>
</dbReference>
<keyword evidence="1" id="KW-0812">Transmembrane</keyword>
<name>A0A2S2E421_9ALTE</name>
<feature type="transmembrane region" description="Helical" evidence="1">
    <location>
        <begin position="25"/>
        <end position="44"/>
    </location>
</feature>
<protein>
    <recommendedName>
        <fullName evidence="4">DUF4381 domain-containing protein</fullName>
    </recommendedName>
</protein>
<accession>A0A2S2E421</accession>
<dbReference type="Pfam" id="PF14316">
    <property type="entry name" value="DUF4381"/>
    <property type="match status" value="1"/>
</dbReference>
<keyword evidence="3" id="KW-1185">Reference proteome</keyword>
<dbReference type="AlphaFoldDB" id="A0A2S2E421"/>
<dbReference type="InterPro" id="IPR025489">
    <property type="entry name" value="DUF4381"/>
</dbReference>
<dbReference type="OrthoDB" id="283083at2"/>
<keyword evidence="1" id="KW-1133">Transmembrane helix</keyword>
<reference evidence="2 3" key="1">
    <citation type="submission" date="2018-05" db="EMBL/GenBank/DDBJ databases">
        <title>Salinimonas sp. HMF8227 Genome sequencing and assembly.</title>
        <authorList>
            <person name="Kang H."/>
            <person name="Kang J."/>
            <person name="Cha I."/>
            <person name="Kim H."/>
            <person name="Joh K."/>
        </authorList>
    </citation>
    <scope>NUCLEOTIDE SEQUENCE [LARGE SCALE GENOMIC DNA]</scope>
    <source>
        <strain evidence="2 3">HMF8227</strain>
    </source>
</reference>
<dbReference type="RefSeq" id="WP_109339973.1">
    <property type="nucleotide sequence ID" value="NZ_CP029347.1"/>
</dbReference>